<dbReference type="Gene3D" id="3.30.70.1290">
    <property type="entry name" value="Transposase IS200-like"/>
    <property type="match status" value="1"/>
</dbReference>
<keyword evidence="3" id="KW-1185">Reference proteome</keyword>
<dbReference type="GO" id="GO:0003677">
    <property type="term" value="F:DNA binding"/>
    <property type="evidence" value="ECO:0007669"/>
    <property type="project" value="InterPro"/>
</dbReference>
<dbReference type="SUPFAM" id="SSF143422">
    <property type="entry name" value="Transposase IS200-like"/>
    <property type="match status" value="1"/>
</dbReference>
<gene>
    <name evidence="2" type="ORF">SAMN04487995_5545</name>
</gene>
<evidence type="ECO:0000313" key="2">
    <source>
        <dbReference type="EMBL" id="SEJ62333.1"/>
    </source>
</evidence>
<dbReference type="Proteomes" id="UP000199532">
    <property type="component" value="Unassembled WGS sequence"/>
</dbReference>
<dbReference type="GO" id="GO:0006313">
    <property type="term" value="P:DNA transposition"/>
    <property type="evidence" value="ECO:0007669"/>
    <property type="project" value="InterPro"/>
</dbReference>
<accession>A0A1H7A9I8</accession>
<protein>
    <submittedName>
        <fullName evidence="2">REP element-mobilizing transposase RayT</fullName>
    </submittedName>
</protein>
<reference evidence="2 3" key="1">
    <citation type="submission" date="2016-10" db="EMBL/GenBank/DDBJ databases">
        <authorList>
            <person name="de Groot N.N."/>
        </authorList>
    </citation>
    <scope>NUCLEOTIDE SEQUENCE [LARGE SCALE GENOMIC DNA]</scope>
    <source>
        <strain evidence="2 3">DSM 19938</strain>
    </source>
</reference>
<dbReference type="SMART" id="SM01321">
    <property type="entry name" value="Y1_Tnp"/>
    <property type="match status" value="1"/>
</dbReference>
<dbReference type="InterPro" id="IPR036515">
    <property type="entry name" value="Transposase_17_sf"/>
</dbReference>
<dbReference type="EMBL" id="FNXY01000010">
    <property type="protein sequence ID" value="SEJ62333.1"/>
    <property type="molecule type" value="Genomic_DNA"/>
</dbReference>
<proteinExistence type="predicted"/>
<organism evidence="2 3">
    <name type="scientific">Dyadobacter koreensis</name>
    <dbReference type="NCBI Taxonomy" id="408657"/>
    <lineage>
        <taxon>Bacteria</taxon>
        <taxon>Pseudomonadati</taxon>
        <taxon>Bacteroidota</taxon>
        <taxon>Cytophagia</taxon>
        <taxon>Cytophagales</taxon>
        <taxon>Spirosomataceae</taxon>
        <taxon>Dyadobacter</taxon>
    </lineage>
</organism>
<dbReference type="NCBIfam" id="NF033573">
    <property type="entry name" value="transpos_IS200"/>
    <property type="match status" value="1"/>
</dbReference>
<evidence type="ECO:0000259" key="1">
    <source>
        <dbReference type="SMART" id="SM01321"/>
    </source>
</evidence>
<dbReference type="Pfam" id="PF01797">
    <property type="entry name" value="Y1_Tnp"/>
    <property type="match status" value="1"/>
</dbReference>
<evidence type="ECO:0000313" key="3">
    <source>
        <dbReference type="Proteomes" id="UP000199532"/>
    </source>
</evidence>
<feature type="domain" description="Transposase IS200-like" evidence="1">
    <location>
        <begin position="59"/>
        <end position="172"/>
    </location>
</feature>
<dbReference type="PANTHER" id="PTHR33360:SF2">
    <property type="entry name" value="TRANSPOSASE FOR INSERTION SEQUENCE ELEMENT IS200"/>
    <property type="match status" value="1"/>
</dbReference>
<dbReference type="STRING" id="408657.SAMN04487995_5545"/>
<dbReference type="AlphaFoldDB" id="A0A1H7A9I8"/>
<dbReference type="GO" id="GO:0004803">
    <property type="term" value="F:transposase activity"/>
    <property type="evidence" value="ECO:0007669"/>
    <property type="project" value="InterPro"/>
</dbReference>
<dbReference type="PANTHER" id="PTHR33360">
    <property type="entry name" value="TRANSPOSASE FOR INSERTION SEQUENCE ELEMENT IS200"/>
    <property type="match status" value="1"/>
</dbReference>
<sequence length="211" mass="24856">MQSTAIFVESRIVKKQKGAEHRNTYRNKIIKTTEKVQSTEIFIDSPNSTHYNILMANTYTQLYMQIVFSVQGRESIIKKAWKDELYAYIGGIISNNRSKPLAINGMPDHIHIFIGYNPTMSLPDLVEEIKTSSNKFLKAKYRLAVFNWQKGYGAFSYSRSHIDAVIKYIGNQEVHHKTRTFREEYIKMLTDFEIDYQEKYLFDFQHISEWD</sequence>
<dbReference type="InterPro" id="IPR002686">
    <property type="entry name" value="Transposase_17"/>
</dbReference>
<name>A0A1H7A9I8_9BACT</name>